<feature type="region of interest" description="Disordered" evidence="1">
    <location>
        <begin position="263"/>
        <end position="389"/>
    </location>
</feature>
<dbReference type="EMBL" id="FN648874">
    <property type="protein sequence ID" value="CBJ27295.1"/>
    <property type="molecule type" value="Genomic_DNA"/>
</dbReference>
<feature type="compositionally biased region" description="Low complexity" evidence="1">
    <location>
        <begin position="599"/>
        <end position="635"/>
    </location>
</feature>
<organism evidence="2 3">
    <name type="scientific">Ectocarpus siliculosus</name>
    <name type="common">Brown alga</name>
    <name type="synonym">Conferva siliculosa</name>
    <dbReference type="NCBI Taxonomy" id="2880"/>
    <lineage>
        <taxon>Eukaryota</taxon>
        <taxon>Sar</taxon>
        <taxon>Stramenopiles</taxon>
        <taxon>Ochrophyta</taxon>
        <taxon>PX clade</taxon>
        <taxon>Phaeophyceae</taxon>
        <taxon>Ectocarpales</taxon>
        <taxon>Ectocarpaceae</taxon>
        <taxon>Ectocarpus</taxon>
    </lineage>
</organism>
<gene>
    <name evidence="2" type="ORF">Esi_0065_0030</name>
</gene>
<reference evidence="2 3" key="1">
    <citation type="journal article" date="2010" name="Nature">
        <title>The Ectocarpus genome and the independent evolution of multicellularity in brown algae.</title>
        <authorList>
            <person name="Cock J.M."/>
            <person name="Sterck L."/>
            <person name="Rouze P."/>
            <person name="Scornet D."/>
            <person name="Allen A.E."/>
            <person name="Amoutzias G."/>
            <person name="Anthouard V."/>
            <person name="Artiguenave F."/>
            <person name="Aury J.M."/>
            <person name="Badger J.H."/>
            <person name="Beszteri B."/>
            <person name="Billiau K."/>
            <person name="Bonnet E."/>
            <person name="Bothwell J.H."/>
            <person name="Bowler C."/>
            <person name="Boyen C."/>
            <person name="Brownlee C."/>
            <person name="Carrano C.J."/>
            <person name="Charrier B."/>
            <person name="Cho G.Y."/>
            <person name="Coelho S.M."/>
            <person name="Collen J."/>
            <person name="Corre E."/>
            <person name="Da Silva C."/>
            <person name="Delage L."/>
            <person name="Delaroque N."/>
            <person name="Dittami S.M."/>
            <person name="Doulbeau S."/>
            <person name="Elias M."/>
            <person name="Farnham G."/>
            <person name="Gachon C.M."/>
            <person name="Gschloessl B."/>
            <person name="Heesch S."/>
            <person name="Jabbari K."/>
            <person name="Jubin C."/>
            <person name="Kawai H."/>
            <person name="Kimura K."/>
            <person name="Kloareg B."/>
            <person name="Kupper F.C."/>
            <person name="Lang D."/>
            <person name="Le Bail A."/>
            <person name="Leblanc C."/>
            <person name="Lerouge P."/>
            <person name="Lohr M."/>
            <person name="Lopez P.J."/>
            <person name="Martens C."/>
            <person name="Maumus F."/>
            <person name="Michel G."/>
            <person name="Miranda-Saavedra D."/>
            <person name="Morales J."/>
            <person name="Moreau H."/>
            <person name="Motomura T."/>
            <person name="Nagasato C."/>
            <person name="Napoli C.A."/>
            <person name="Nelson D.R."/>
            <person name="Nyvall-Collen P."/>
            <person name="Peters A.F."/>
            <person name="Pommier C."/>
            <person name="Potin P."/>
            <person name="Poulain J."/>
            <person name="Quesneville H."/>
            <person name="Read B."/>
            <person name="Rensing S.A."/>
            <person name="Ritter A."/>
            <person name="Rousvoal S."/>
            <person name="Samanta M."/>
            <person name="Samson G."/>
            <person name="Schroeder D.C."/>
            <person name="Segurens B."/>
            <person name="Strittmatter M."/>
            <person name="Tonon T."/>
            <person name="Tregear J.W."/>
            <person name="Valentin K."/>
            <person name="von Dassow P."/>
            <person name="Yamagishi T."/>
            <person name="Van de Peer Y."/>
            <person name="Wincker P."/>
        </authorList>
    </citation>
    <scope>NUCLEOTIDE SEQUENCE [LARGE SCALE GENOMIC DNA]</scope>
    <source>
        <strain evidence="3">Ec32 / CCAP1310/4</strain>
    </source>
</reference>
<dbReference type="AlphaFoldDB" id="D7G5H2"/>
<feature type="compositionally biased region" description="Low complexity" evidence="1">
    <location>
        <begin position="671"/>
        <end position="688"/>
    </location>
</feature>
<accession>D7G5H2</accession>
<evidence type="ECO:0000256" key="1">
    <source>
        <dbReference type="SAM" id="MobiDB-lite"/>
    </source>
</evidence>
<evidence type="ECO:0000313" key="3">
    <source>
        <dbReference type="Proteomes" id="UP000002630"/>
    </source>
</evidence>
<feature type="compositionally biased region" description="Polar residues" evidence="1">
    <location>
        <begin position="355"/>
        <end position="364"/>
    </location>
</feature>
<dbReference type="Proteomes" id="UP000002630">
    <property type="component" value="Linkage Group LG21"/>
</dbReference>
<feature type="compositionally biased region" description="Low complexity" evidence="1">
    <location>
        <begin position="332"/>
        <end position="346"/>
    </location>
</feature>
<name>D7G5H2_ECTSI</name>
<feature type="region of interest" description="Disordered" evidence="1">
    <location>
        <begin position="527"/>
        <end position="554"/>
    </location>
</feature>
<dbReference type="EMBL" id="FN649746">
    <property type="protein sequence ID" value="CBJ27295.1"/>
    <property type="molecule type" value="Genomic_DNA"/>
</dbReference>
<protein>
    <submittedName>
        <fullName evidence="2">Uncharacterized protein</fullName>
    </submittedName>
</protein>
<dbReference type="OrthoDB" id="10512554at2759"/>
<proteinExistence type="predicted"/>
<feature type="compositionally biased region" description="Gly residues" evidence="1">
    <location>
        <begin position="648"/>
        <end position="661"/>
    </location>
</feature>
<feature type="region of interest" description="Disordered" evidence="1">
    <location>
        <begin position="146"/>
        <end position="177"/>
    </location>
</feature>
<keyword evidence="3" id="KW-1185">Reference proteome</keyword>
<sequence length="731" mass="74977">MTTTEIAFCAMRMYSHFRRTEGNYKRLTVMQNAENVPPVYEIIWQCDGTSEGNPEGESRFFSSTSGTDAEQQKSLLACLLALSWDGSTSSRKTLQRALTPTRPSKVPSPEDIFWDEFKDSTDALSGDDEMVVVARMVLLVAESANKPGQDGVSSGASSSGVPPEATAGGGEEREKEGIEHGDIMQALSGAHLREIGIAIKEARPGWQEAHVQWVNLLTPEALDAFLVEKLEARRALVELDLEPSGLVIRHDDHGVVERVEPAVEEKKTSSWMPSRGHQQILPKSSSRSRKGRGHRRSRSVESGGSTGSKPSPVVITTVHGRKDKKSGGTAGGTSTSSAASADSSFKAGGGDRSSLRTVSQQRPRGSSSEKSSSAAGGGGGGDTVPPKLTIDAGDFAVRVPVKGTSVRSELSRGLSPAGSQASSVVTRVYAPSSVGGGDQASVVRVACVGADTPDVAQALASPTNESAMSQVSIAASRFLSSPVNNPFGPQFRGQSASSGLTGVSAGTAAGSGSGVVPVGAARKDMGISQDLSGLTPTRTGRGGEDGARSPGAFSVAGRSEAGFSDAASRYDNSFAASRESGVSLAGRVGLTTGAGAGGPPTRLDGLAIQQPSSPNSAAASRFDTSSPASATTFTSRVGVGSPTAAPVGAGGRARVGAGGPLTGRSAASSMRSDGGSSFFRASGGSQRSGDSRGVGGAGSASASSWDEEDLQNMGTRWLADRAYNQQFDAQK</sequence>
<dbReference type="InParanoid" id="D7G5H2"/>
<feature type="compositionally biased region" description="Basic residues" evidence="1">
    <location>
        <begin position="286"/>
        <end position="297"/>
    </location>
</feature>
<feature type="compositionally biased region" description="Low complexity" evidence="1">
    <location>
        <begin position="151"/>
        <end position="161"/>
    </location>
</feature>
<feature type="region of interest" description="Disordered" evidence="1">
    <location>
        <begin position="593"/>
        <end position="717"/>
    </location>
</feature>
<feature type="compositionally biased region" description="Low complexity" evidence="1">
    <location>
        <begin position="365"/>
        <end position="374"/>
    </location>
</feature>
<evidence type="ECO:0000313" key="2">
    <source>
        <dbReference type="EMBL" id="CBJ27295.1"/>
    </source>
</evidence>
<feature type="region of interest" description="Disordered" evidence="1">
    <location>
        <begin position="403"/>
        <end position="424"/>
    </location>
</feature>
<feature type="compositionally biased region" description="Polar residues" evidence="1">
    <location>
        <begin position="300"/>
        <end position="309"/>
    </location>
</feature>
<feature type="compositionally biased region" description="Polar residues" evidence="1">
    <location>
        <begin position="529"/>
        <end position="538"/>
    </location>
</feature>